<dbReference type="EMBL" id="QDKG01000002">
    <property type="protein sequence ID" value="PVH26028.1"/>
    <property type="molecule type" value="Genomic_DNA"/>
</dbReference>
<dbReference type="PANTHER" id="PTHR42724:SF1">
    <property type="entry name" value="TETRAACYLDISACCHARIDE 4'-KINASE, MITOCHONDRIAL-RELATED"/>
    <property type="match status" value="1"/>
</dbReference>
<protein>
    <recommendedName>
        <fullName evidence="4 13">Tetraacyldisaccharide 4'-kinase</fullName>
        <ecNumber evidence="3 13">2.7.1.130</ecNumber>
    </recommendedName>
    <alternativeName>
        <fullName evidence="12 13">Lipid A 4'-kinase</fullName>
    </alternativeName>
</protein>
<organism evidence="14 15">
    <name type="scientific">Sphingobacterium corticibacter</name>
    <dbReference type="NCBI Taxonomy" id="2171749"/>
    <lineage>
        <taxon>Bacteria</taxon>
        <taxon>Pseudomonadati</taxon>
        <taxon>Bacteroidota</taxon>
        <taxon>Sphingobacteriia</taxon>
        <taxon>Sphingobacteriales</taxon>
        <taxon>Sphingobacteriaceae</taxon>
        <taxon>Sphingobacterium</taxon>
    </lineage>
</organism>
<evidence type="ECO:0000256" key="5">
    <source>
        <dbReference type="ARBA" id="ARBA00022516"/>
    </source>
</evidence>
<dbReference type="OrthoDB" id="9766423at2"/>
<name>A0A2T8HKP8_9SPHI</name>
<evidence type="ECO:0000256" key="9">
    <source>
        <dbReference type="ARBA" id="ARBA00022777"/>
    </source>
</evidence>
<comment type="similarity">
    <text evidence="13">Belongs to the LpxK family.</text>
</comment>
<evidence type="ECO:0000256" key="4">
    <source>
        <dbReference type="ARBA" id="ARBA00016436"/>
    </source>
</evidence>
<evidence type="ECO:0000256" key="2">
    <source>
        <dbReference type="ARBA" id="ARBA00004870"/>
    </source>
</evidence>
<comment type="caution">
    <text evidence="14">The sequence shown here is derived from an EMBL/GenBank/DDBJ whole genome shotgun (WGS) entry which is preliminary data.</text>
</comment>
<dbReference type="GO" id="GO:0009245">
    <property type="term" value="P:lipid A biosynthetic process"/>
    <property type="evidence" value="ECO:0007669"/>
    <property type="project" value="UniProtKB-UniRule"/>
</dbReference>
<dbReference type="Proteomes" id="UP000245627">
    <property type="component" value="Unassembled WGS sequence"/>
</dbReference>
<evidence type="ECO:0000313" key="15">
    <source>
        <dbReference type="Proteomes" id="UP000245627"/>
    </source>
</evidence>
<feature type="binding site" evidence="13">
    <location>
        <begin position="47"/>
        <end position="54"/>
    </location>
    <ligand>
        <name>ATP</name>
        <dbReference type="ChEBI" id="CHEBI:30616"/>
    </ligand>
</feature>
<keyword evidence="11 13" id="KW-0443">Lipid metabolism</keyword>
<reference evidence="14 15" key="1">
    <citation type="submission" date="2018-04" db="EMBL/GenBank/DDBJ databases">
        <title>Sphingobacterium cortibacter sp. nov.</title>
        <authorList>
            <person name="Li Y."/>
        </authorList>
    </citation>
    <scope>NUCLEOTIDE SEQUENCE [LARGE SCALE GENOMIC DNA]</scope>
    <source>
        <strain evidence="14 15">2c-3</strain>
    </source>
</reference>
<dbReference type="AlphaFoldDB" id="A0A2T8HKP8"/>
<sequence length="351" mass="39449">MRLLRWLLLPISLLYGLAVWLRNLLYDKGIWSSKSYPVRSIVIGNLAVGGSGKTPMTECLIRWFDDEYKIATLSRGYGRKTTGFRYVLINDDAVATGDEPLQFKRKFPHLTVAVCEDRRTGMETLLGKHDLILLDDAFQHRKVSASCNILLFEYASLLGPIIPLPTGNFRDLLPQAKRAHIIVITKIPNDVSAQQRTQIMQKLRKHSSAPIYFASIAYGAPKALSGQSNTTISSLVDLHDKQVLLVTGIANPAPLLDYVRQQAKYVESIALPDHHLFSKADYERIQSSYAALAAKGDTALVTTEKDAQRLSIDFLPKIPTYFIPITFAFDEEQRIREDVINTLARYSVNEP</sequence>
<dbReference type="GO" id="GO:0005886">
    <property type="term" value="C:plasma membrane"/>
    <property type="evidence" value="ECO:0007669"/>
    <property type="project" value="TreeGrafter"/>
</dbReference>
<evidence type="ECO:0000256" key="3">
    <source>
        <dbReference type="ARBA" id="ARBA00012071"/>
    </source>
</evidence>
<dbReference type="Pfam" id="PF02606">
    <property type="entry name" value="LpxK"/>
    <property type="match status" value="1"/>
</dbReference>
<dbReference type="InterPro" id="IPR003758">
    <property type="entry name" value="LpxK"/>
</dbReference>
<evidence type="ECO:0000256" key="1">
    <source>
        <dbReference type="ARBA" id="ARBA00002274"/>
    </source>
</evidence>
<evidence type="ECO:0000256" key="10">
    <source>
        <dbReference type="ARBA" id="ARBA00022840"/>
    </source>
</evidence>
<evidence type="ECO:0000256" key="6">
    <source>
        <dbReference type="ARBA" id="ARBA00022556"/>
    </source>
</evidence>
<dbReference type="GO" id="GO:0009244">
    <property type="term" value="P:lipopolysaccharide core region biosynthetic process"/>
    <property type="evidence" value="ECO:0007669"/>
    <property type="project" value="TreeGrafter"/>
</dbReference>
<proteinExistence type="inferred from homology"/>
<evidence type="ECO:0000256" key="13">
    <source>
        <dbReference type="HAMAP-Rule" id="MF_00409"/>
    </source>
</evidence>
<keyword evidence="15" id="KW-1185">Reference proteome</keyword>
<dbReference type="GO" id="GO:0009029">
    <property type="term" value="F:lipid-A 4'-kinase activity"/>
    <property type="evidence" value="ECO:0007669"/>
    <property type="project" value="UniProtKB-UniRule"/>
</dbReference>
<dbReference type="SUPFAM" id="SSF52540">
    <property type="entry name" value="P-loop containing nucleoside triphosphate hydrolases"/>
    <property type="match status" value="1"/>
</dbReference>
<comment type="function">
    <text evidence="1 13">Transfers the gamma-phosphate of ATP to the 4'-position of a tetraacyldisaccharide 1-phosphate intermediate (termed DS-1-P) to form tetraacyldisaccharide 1,4'-bis-phosphate (lipid IVA).</text>
</comment>
<evidence type="ECO:0000256" key="11">
    <source>
        <dbReference type="ARBA" id="ARBA00023098"/>
    </source>
</evidence>
<dbReference type="PANTHER" id="PTHR42724">
    <property type="entry name" value="TETRAACYLDISACCHARIDE 4'-KINASE"/>
    <property type="match status" value="1"/>
</dbReference>
<accession>A0A2T8HKP8</accession>
<comment type="catalytic activity">
    <reaction evidence="13">
        <text>a lipid A disaccharide + ATP = a lipid IVA + ADP + H(+)</text>
        <dbReference type="Rhea" id="RHEA:67840"/>
        <dbReference type="ChEBI" id="CHEBI:15378"/>
        <dbReference type="ChEBI" id="CHEBI:30616"/>
        <dbReference type="ChEBI" id="CHEBI:176343"/>
        <dbReference type="ChEBI" id="CHEBI:176425"/>
        <dbReference type="ChEBI" id="CHEBI:456216"/>
        <dbReference type="EC" id="2.7.1.130"/>
    </reaction>
</comment>
<evidence type="ECO:0000256" key="12">
    <source>
        <dbReference type="ARBA" id="ARBA00029757"/>
    </source>
</evidence>
<keyword evidence="9 13" id="KW-0418">Kinase</keyword>
<evidence type="ECO:0000313" key="14">
    <source>
        <dbReference type="EMBL" id="PVH26028.1"/>
    </source>
</evidence>
<comment type="pathway">
    <text evidence="2 13">Glycolipid biosynthesis; lipid IV(A) biosynthesis; lipid IV(A) from (3R)-3-hydroxytetradecanoyl-[acyl-carrier-protein] and UDP-N-acetyl-alpha-D-glucosamine: step 6/6.</text>
</comment>
<keyword evidence="7 13" id="KW-0808">Transferase</keyword>
<keyword evidence="10 13" id="KW-0067">ATP-binding</keyword>
<dbReference type="EC" id="2.7.1.130" evidence="3 13"/>
<dbReference type="NCBIfam" id="TIGR00682">
    <property type="entry name" value="lpxK"/>
    <property type="match status" value="1"/>
</dbReference>
<dbReference type="HAMAP" id="MF_00409">
    <property type="entry name" value="LpxK"/>
    <property type="match status" value="1"/>
</dbReference>
<gene>
    <name evidence="13 14" type="primary">lpxK</name>
    <name evidence="14" type="ORF">DC487_07670</name>
</gene>
<keyword evidence="8 13" id="KW-0547">Nucleotide-binding</keyword>
<dbReference type="UniPathway" id="UPA00359">
    <property type="reaction ID" value="UER00482"/>
</dbReference>
<evidence type="ECO:0000256" key="7">
    <source>
        <dbReference type="ARBA" id="ARBA00022679"/>
    </source>
</evidence>
<evidence type="ECO:0000256" key="8">
    <source>
        <dbReference type="ARBA" id="ARBA00022741"/>
    </source>
</evidence>
<dbReference type="GO" id="GO:0005524">
    <property type="term" value="F:ATP binding"/>
    <property type="evidence" value="ECO:0007669"/>
    <property type="project" value="UniProtKB-UniRule"/>
</dbReference>
<keyword evidence="6 13" id="KW-0441">Lipid A biosynthesis</keyword>
<dbReference type="InterPro" id="IPR027417">
    <property type="entry name" value="P-loop_NTPase"/>
</dbReference>
<keyword evidence="5 13" id="KW-0444">Lipid biosynthesis</keyword>